<evidence type="ECO:0000256" key="3">
    <source>
        <dbReference type="ARBA" id="ARBA00022833"/>
    </source>
</evidence>
<dbReference type="WBParaSite" id="PgR134_g025_t01">
    <property type="protein sequence ID" value="PgR134_g025_t01"/>
    <property type="gene ID" value="PgR134_g025"/>
</dbReference>
<organism evidence="6 7">
    <name type="scientific">Parascaris univalens</name>
    <name type="common">Nematode worm</name>
    <dbReference type="NCBI Taxonomy" id="6257"/>
    <lineage>
        <taxon>Eukaryota</taxon>
        <taxon>Metazoa</taxon>
        <taxon>Ecdysozoa</taxon>
        <taxon>Nematoda</taxon>
        <taxon>Chromadorea</taxon>
        <taxon>Rhabditida</taxon>
        <taxon>Spirurina</taxon>
        <taxon>Ascaridomorpha</taxon>
        <taxon>Ascaridoidea</taxon>
        <taxon>Ascarididae</taxon>
        <taxon>Parascaris</taxon>
    </lineage>
</organism>
<dbReference type="SMART" id="SM00184">
    <property type="entry name" value="RING"/>
    <property type="match status" value="1"/>
</dbReference>
<evidence type="ECO:0000313" key="6">
    <source>
        <dbReference type="Proteomes" id="UP000887569"/>
    </source>
</evidence>
<accession>A0A915CEL8</accession>
<dbReference type="InterPro" id="IPR017907">
    <property type="entry name" value="Znf_RING_CS"/>
</dbReference>
<keyword evidence="6" id="KW-1185">Reference proteome</keyword>
<keyword evidence="1" id="KW-0479">Metal-binding</keyword>
<proteinExistence type="predicted"/>
<evidence type="ECO:0000313" key="7">
    <source>
        <dbReference type="WBParaSite" id="PgR134_g025_t01"/>
    </source>
</evidence>
<sequence length="129" mass="14793">ASNPSGGVVDLLSLIPKCGSCLEDFDTFLHSPQILPCCHTFCLMCISKDKQRKKRRCTLCKEKYSRFLVNTAYLVLIARVHAQRRLEERSSVRCEECDKRLPLMSMRRCATCEHEIQKVAAHLHQVSNL</sequence>
<dbReference type="GO" id="GO:0008270">
    <property type="term" value="F:zinc ion binding"/>
    <property type="evidence" value="ECO:0007669"/>
    <property type="project" value="UniProtKB-KW"/>
</dbReference>
<evidence type="ECO:0000259" key="5">
    <source>
        <dbReference type="PROSITE" id="PS50089"/>
    </source>
</evidence>
<dbReference type="PROSITE" id="PS00518">
    <property type="entry name" value="ZF_RING_1"/>
    <property type="match status" value="1"/>
</dbReference>
<dbReference type="SUPFAM" id="SSF57850">
    <property type="entry name" value="RING/U-box"/>
    <property type="match status" value="1"/>
</dbReference>
<dbReference type="Proteomes" id="UP000887569">
    <property type="component" value="Unplaced"/>
</dbReference>
<reference evidence="7" key="1">
    <citation type="submission" date="2022-11" db="UniProtKB">
        <authorList>
            <consortium name="WormBaseParasite"/>
        </authorList>
    </citation>
    <scope>IDENTIFICATION</scope>
</reference>
<name>A0A915CEL8_PARUN</name>
<keyword evidence="2 4" id="KW-0863">Zinc-finger</keyword>
<dbReference type="InterPro" id="IPR001841">
    <property type="entry name" value="Znf_RING"/>
</dbReference>
<evidence type="ECO:0000256" key="4">
    <source>
        <dbReference type="PROSITE-ProRule" id="PRU00175"/>
    </source>
</evidence>
<evidence type="ECO:0000256" key="1">
    <source>
        <dbReference type="ARBA" id="ARBA00022723"/>
    </source>
</evidence>
<keyword evidence="3" id="KW-0862">Zinc</keyword>
<feature type="domain" description="RING-type" evidence="5">
    <location>
        <begin position="18"/>
        <end position="61"/>
    </location>
</feature>
<protein>
    <submittedName>
        <fullName evidence="7">B box-type domain-containing protein</fullName>
    </submittedName>
</protein>
<dbReference type="PROSITE" id="PS50089">
    <property type="entry name" value="ZF_RING_2"/>
    <property type="match status" value="1"/>
</dbReference>
<dbReference type="AlphaFoldDB" id="A0A915CEL8"/>
<dbReference type="Gene3D" id="3.30.40.10">
    <property type="entry name" value="Zinc/RING finger domain, C3HC4 (zinc finger)"/>
    <property type="match status" value="1"/>
</dbReference>
<dbReference type="InterPro" id="IPR013083">
    <property type="entry name" value="Znf_RING/FYVE/PHD"/>
</dbReference>
<evidence type="ECO:0000256" key="2">
    <source>
        <dbReference type="ARBA" id="ARBA00022771"/>
    </source>
</evidence>